<dbReference type="KEGG" id="rhoz:GXP67_25885"/>
<evidence type="ECO:0000259" key="1">
    <source>
        <dbReference type="Pfam" id="PF01966"/>
    </source>
</evidence>
<sequence length="186" mass="21132">MPQSKVNEIFSLYERFGANDYIGEPVSQIEHMAQSAQLAEKEGYDEEVILAAFFHDIGHLCASSASESMNGFGVKSHEKIGANFLRSKGFSERLARLVESHVQAKRYLTFAQPDYYARLSEASKQTLQFQGGPMTAREAEAFANDSLFELSIRMRQWDEMAKEEHIPVPDLNKYKQMSLKLLTLNQ</sequence>
<name>A0A6C0GVG2_9BACT</name>
<dbReference type="Pfam" id="PF01966">
    <property type="entry name" value="HD"/>
    <property type="match status" value="1"/>
</dbReference>
<dbReference type="PANTHER" id="PTHR40202:SF1">
    <property type="entry name" value="HD DOMAIN-CONTAINING PROTEIN"/>
    <property type="match status" value="1"/>
</dbReference>
<dbReference type="NCBIfam" id="TIGR00277">
    <property type="entry name" value="HDIG"/>
    <property type="match status" value="1"/>
</dbReference>
<dbReference type="InterPro" id="IPR006675">
    <property type="entry name" value="HDIG_dom"/>
</dbReference>
<dbReference type="EMBL" id="CP048222">
    <property type="protein sequence ID" value="QHT72169.1"/>
    <property type="molecule type" value="Genomic_DNA"/>
</dbReference>
<dbReference type="InterPro" id="IPR003607">
    <property type="entry name" value="HD/PDEase_dom"/>
</dbReference>
<protein>
    <submittedName>
        <fullName evidence="2">HDIG domain-containing protein</fullName>
    </submittedName>
</protein>
<feature type="domain" description="HD" evidence="1">
    <location>
        <begin position="30"/>
        <end position="106"/>
    </location>
</feature>
<dbReference type="Proteomes" id="UP000480178">
    <property type="component" value="Chromosome"/>
</dbReference>
<proteinExistence type="predicted"/>
<dbReference type="InterPro" id="IPR006674">
    <property type="entry name" value="HD_domain"/>
</dbReference>
<dbReference type="CDD" id="cd00077">
    <property type="entry name" value="HDc"/>
    <property type="match status" value="1"/>
</dbReference>
<dbReference type="InterPro" id="IPR017670">
    <property type="entry name" value="Phosphonate_degrad-assoc"/>
</dbReference>
<dbReference type="SUPFAM" id="SSF109604">
    <property type="entry name" value="HD-domain/PDEase-like"/>
    <property type="match status" value="1"/>
</dbReference>
<evidence type="ECO:0000313" key="3">
    <source>
        <dbReference type="Proteomes" id="UP000480178"/>
    </source>
</evidence>
<dbReference type="NCBIfam" id="TIGR03276">
    <property type="entry name" value="Phn-HD"/>
    <property type="match status" value="1"/>
</dbReference>
<evidence type="ECO:0000313" key="2">
    <source>
        <dbReference type="EMBL" id="QHT72169.1"/>
    </source>
</evidence>
<dbReference type="AlphaFoldDB" id="A0A6C0GVG2"/>
<dbReference type="Gene3D" id="1.10.3210.10">
    <property type="entry name" value="Hypothetical protein af1432"/>
    <property type="match status" value="1"/>
</dbReference>
<gene>
    <name evidence="2" type="ORF">GXP67_25885</name>
</gene>
<keyword evidence="3" id="KW-1185">Reference proteome</keyword>
<dbReference type="InterPro" id="IPR052567">
    <property type="entry name" value="OP_Dioxygenase"/>
</dbReference>
<reference evidence="2 3" key="1">
    <citation type="submission" date="2020-01" db="EMBL/GenBank/DDBJ databases">
        <authorList>
            <person name="Kim M.K."/>
        </authorList>
    </citation>
    <scope>NUCLEOTIDE SEQUENCE [LARGE SCALE GENOMIC DNA]</scope>
    <source>
        <strain evidence="2 3">172606-1</strain>
    </source>
</reference>
<dbReference type="PANTHER" id="PTHR40202">
    <property type="match status" value="1"/>
</dbReference>
<accession>A0A6C0GVG2</accession>
<organism evidence="2 3">
    <name type="scientific">Rhodocytophaga rosea</name>
    <dbReference type="NCBI Taxonomy" id="2704465"/>
    <lineage>
        <taxon>Bacteria</taxon>
        <taxon>Pseudomonadati</taxon>
        <taxon>Bacteroidota</taxon>
        <taxon>Cytophagia</taxon>
        <taxon>Cytophagales</taxon>
        <taxon>Rhodocytophagaceae</taxon>
        <taxon>Rhodocytophaga</taxon>
    </lineage>
</organism>